<reference evidence="1 2" key="1">
    <citation type="submission" date="2016-03" db="EMBL/GenBank/DDBJ databases">
        <authorList>
            <person name="Heylen K."/>
            <person name="De Vos P."/>
            <person name="Vekeman B."/>
        </authorList>
    </citation>
    <scope>NUCLEOTIDE SEQUENCE [LARGE SCALE GENOMIC DNA]</scope>
    <source>
        <strain evidence="1 2">R-49807</strain>
    </source>
</reference>
<gene>
    <name evidence="1" type="ORF">A1356_06825</name>
</gene>
<proteinExistence type="predicted"/>
<dbReference type="KEGG" id="mko:MKLM6_0688"/>
<dbReference type="Proteomes" id="UP000077734">
    <property type="component" value="Unassembled WGS sequence"/>
</dbReference>
<dbReference type="EMBL" id="LUUL01000055">
    <property type="protein sequence ID" value="OAI28569.1"/>
    <property type="molecule type" value="Genomic_DNA"/>
</dbReference>
<protein>
    <submittedName>
        <fullName evidence="1">Uncharacterized protein</fullName>
    </submittedName>
</protein>
<sequence length="92" mass="10567">MDEAETAVGSQVELTRLHATTCLLMTQFINGRHCPKLSQQIVSQLGHLLSHPQLDTRPDSRELYQQLLMHWQGVTQQLIAHRQQQRPTAAYH</sequence>
<keyword evidence="2" id="KW-1185">Reference proteome</keyword>
<evidence type="ECO:0000313" key="1">
    <source>
        <dbReference type="EMBL" id="OAI28569.1"/>
    </source>
</evidence>
<comment type="caution">
    <text evidence="1">The sequence shown here is derived from an EMBL/GenBank/DDBJ whole genome shotgun (WGS) entry which is preliminary data.</text>
</comment>
<organism evidence="1 2">
    <name type="scientific">Methylomonas koyamae</name>
    <dbReference type="NCBI Taxonomy" id="702114"/>
    <lineage>
        <taxon>Bacteria</taxon>
        <taxon>Pseudomonadati</taxon>
        <taxon>Pseudomonadota</taxon>
        <taxon>Gammaproteobacteria</taxon>
        <taxon>Methylococcales</taxon>
        <taxon>Methylococcaceae</taxon>
        <taxon>Methylomonas</taxon>
    </lineage>
</organism>
<dbReference type="AlphaFoldDB" id="A0A291IF15"/>
<dbReference type="RefSeq" id="WP_054763630.1">
    <property type="nucleotide sequence ID" value="NZ_AP019777.1"/>
</dbReference>
<accession>A0A291IF15</accession>
<name>A0A291IF15_9GAMM</name>
<evidence type="ECO:0000313" key="2">
    <source>
        <dbReference type="Proteomes" id="UP000077734"/>
    </source>
</evidence>